<comment type="caution">
    <text evidence="1">The sequence shown here is derived from an EMBL/GenBank/DDBJ whole genome shotgun (WGS) entry which is preliminary data.</text>
</comment>
<reference evidence="1 2" key="1">
    <citation type="journal article" date="2019" name="Commun. Biol.">
        <title>The bagworm genome reveals a unique fibroin gene that provides high tensile strength.</title>
        <authorList>
            <person name="Kono N."/>
            <person name="Nakamura H."/>
            <person name="Ohtoshi R."/>
            <person name="Tomita M."/>
            <person name="Numata K."/>
            <person name="Arakawa K."/>
        </authorList>
    </citation>
    <scope>NUCLEOTIDE SEQUENCE [LARGE SCALE GENOMIC DNA]</scope>
</reference>
<protein>
    <submittedName>
        <fullName evidence="1">Uncharacterized protein</fullName>
    </submittedName>
</protein>
<proteinExistence type="predicted"/>
<evidence type="ECO:0000313" key="2">
    <source>
        <dbReference type="Proteomes" id="UP000299102"/>
    </source>
</evidence>
<evidence type="ECO:0000313" key="1">
    <source>
        <dbReference type="EMBL" id="GBP35180.1"/>
    </source>
</evidence>
<dbReference type="EMBL" id="BGZK01000300">
    <property type="protein sequence ID" value="GBP35180.1"/>
    <property type="molecule type" value="Genomic_DNA"/>
</dbReference>
<dbReference type="AlphaFoldDB" id="A0A4C1V9G7"/>
<name>A0A4C1V9G7_EUMVA</name>
<gene>
    <name evidence="1" type="ORF">EVAR_18305_1</name>
</gene>
<dbReference type="Proteomes" id="UP000299102">
    <property type="component" value="Unassembled WGS sequence"/>
</dbReference>
<sequence>MRSLRSMRGVCLTGRRRNSDIMPENVRALAIYCPHPSAHYLSVRYPIPSQKAGSTLVTWDYDCPWAAVTTYSDDPHAPLPLRNNIYKKRTKNITSWTS</sequence>
<organism evidence="1 2">
    <name type="scientific">Eumeta variegata</name>
    <name type="common">Bagworm moth</name>
    <name type="synonym">Eumeta japonica</name>
    <dbReference type="NCBI Taxonomy" id="151549"/>
    <lineage>
        <taxon>Eukaryota</taxon>
        <taxon>Metazoa</taxon>
        <taxon>Ecdysozoa</taxon>
        <taxon>Arthropoda</taxon>
        <taxon>Hexapoda</taxon>
        <taxon>Insecta</taxon>
        <taxon>Pterygota</taxon>
        <taxon>Neoptera</taxon>
        <taxon>Endopterygota</taxon>
        <taxon>Lepidoptera</taxon>
        <taxon>Glossata</taxon>
        <taxon>Ditrysia</taxon>
        <taxon>Tineoidea</taxon>
        <taxon>Psychidae</taxon>
        <taxon>Oiketicinae</taxon>
        <taxon>Eumeta</taxon>
    </lineage>
</organism>
<accession>A0A4C1V9G7</accession>
<keyword evidence="2" id="KW-1185">Reference proteome</keyword>